<dbReference type="EMBL" id="CAXITT010000105">
    <property type="protein sequence ID" value="CAL1532069.1"/>
    <property type="molecule type" value="Genomic_DNA"/>
</dbReference>
<sequence length="149" mass="16846">MDFPIPPDRCPNGPCPTEKFPGLWAIPLNSWKTTDGSSYCSMIDACVVADPADDVATTKEKYLQYFRKNFYEDFYPRKVPIEVFTHSALFLRNPGSFDALKDFLLEINKLKNVWILTPSQVIDWMQRPVSNNDVTNGAISSWNCGSADA</sequence>
<dbReference type="InterPro" id="IPR052740">
    <property type="entry name" value="CE4"/>
</dbReference>
<dbReference type="Gene3D" id="3.20.20.370">
    <property type="entry name" value="Glycoside hydrolase/deacetylase"/>
    <property type="match status" value="1"/>
</dbReference>
<name>A0AAV2HE32_LYMST</name>
<keyword evidence="2" id="KW-1185">Reference proteome</keyword>
<gene>
    <name evidence="1" type="ORF">GSLYS_00006148001</name>
</gene>
<organism evidence="1 2">
    <name type="scientific">Lymnaea stagnalis</name>
    <name type="common">Great pond snail</name>
    <name type="synonym">Helix stagnalis</name>
    <dbReference type="NCBI Taxonomy" id="6523"/>
    <lineage>
        <taxon>Eukaryota</taxon>
        <taxon>Metazoa</taxon>
        <taxon>Spiralia</taxon>
        <taxon>Lophotrochozoa</taxon>
        <taxon>Mollusca</taxon>
        <taxon>Gastropoda</taxon>
        <taxon>Heterobranchia</taxon>
        <taxon>Euthyneura</taxon>
        <taxon>Panpulmonata</taxon>
        <taxon>Hygrophila</taxon>
        <taxon>Lymnaeoidea</taxon>
        <taxon>Lymnaeidae</taxon>
        <taxon>Lymnaea</taxon>
    </lineage>
</organism>
<dbReference type="GO" id="GO:0005975">
    <property type="term" value="P:carbohydrate metabolic process"/>
    <property type="evidence" value="ECO:0007669"/>
    <property type="project" value="InterPro"/>
</dbReference>
<dbReference type="Proteomes" id="UP001497497">
    <property type="component" value="Unassembled WGS sequence"/>
</dbReference>
<dbReference type="PANTHER" id="PTHR45985">
    <property type="match status" value="1"/>
</dbReference>
<evidence type="ECO:0000313" key="1">
    <source>
        <dbReference type="EMBL" id="CAL1532069.1"/>
    </source>
</evidence>
<dbReference type="SUPFAM" id="SSF88713">
    <property type="entry name" value="Glycoside hydrolase/deacetylase"/>
    <property type="match status" value="1"/>
</dbReference>
<protein>
    <submittedName>
        <fullName evidence="1">Uncharacterized protein</fullName>
    </submittedName>
</protein>
<dbReference type="PANTHER" id="PTHR45985:SF3">
    <property type="entry name" value="CHITIN DEACETYLASE-LIKE 4"/>
    <property type="match status" value="1"/>
</dbReference>
<reference evidence="1 2" key="1">
    <citation type="submission" date="2024-04" db="EMBL/GenBank/DDBJ databases">
        <authorList>
            <consortium name="Genoscope - CEA"/>
            <person name="William W."/>
        </authorList>
    </citation>
    <scope>NUCLEOTIDE SEQUENCE [LARGE SCALE GENOMIC DNA]</scope>
</reference>
<evidence type="ECO:0000313" key="2">
    <source>
        <dbReference type="Proteomes" id="UP001497497"/>
    </source>
</evidence>
<proteinExistence type="predicted"/>
<accession>A0AAV2HE32</accession>
<dbReference type="InterPro" id="IPR011330">
    <property type="entry name" value="Glyco_hydro/deAcase_b/a-brl"/>
</dbReference>
<dbReference type="AlphaFoldDB" id="A0AAV2HE32"/>
<comment type="caution">
    <text evidence="1">The sequence shown here is derived from an EMBL/GenBank/DDBJ whole genome shotgun (WGS) entry which is preliminary data.</text>
</comment>